<evidence type="ECO:0000313" key="3">
    <source>
        <dbReference type="Proteomes" id="UP001153076"/>
    </source>
</evidence>
<proteinExistence type="predicted"/>
<evidence type="ECO:0000313" key="2">
    <source>
        <dbReference type="EMBL" id="KAJ8424602.1"/>
    </source>
</evidence>
<dbReference type="Proteomes" id="UP001153076">
    <property type="component" value="Unassembled WGS sequence"/>
</dbReference>
<dbReference type="SUPFAM" id="SSF50630">
    <property type="entry name" value="Acid proteases"/>
    <property type="match status" value="1"/>
</dbReference>
<feature type="region of interest" description="Disordered" evidence="1">
    <location>
        <begin position="87"/>
        <end position="118"/>
    </location>
</feature>
<dbReference type="InterPro" id="IPR021109">
    <property type="entry name" value="Peptidase_aspartic_dom_sf"/>
</dbReference>
<dbReference type="PANTHER" id="PTHR33240:SF17">
    <property type="entry name" value="EUKARYOTIC PEPTIDE CHAIN RELEASE FACTOR GTP-BINDING SUBUNIT-LIKE"/>
    <property type="match status" value="1"/>
</dbReference>
<evidence type="ECO:0000256" key="1">
    <source>
        <dbReference type="SAM" id="MobiDB-lite"/>
    </source>
</evidence>
<sequence length="282" mass="31737">MIEAIIQKASEQVKKAVEAASFVRPLPRFECVPTTGCEPSYRHDPMVSHRHSERMREASHANGDRRIREETNTVPLGSKPSIATVQAMKGRRGQLRPRRRMQCTPDEQPGPLSLEDMPRASLGLPRRLSFEEPSKFSRLNKEAELQCPLWCSMGNKGPRFTSSYNEPLVVEMKMASAIMRRILVDTGSSVDIITWDCRKKLTYPGREIVPLVHPILAFGGQEVNPTGMIRLPLRFGNKVKEKNLEVDFLVVDVPTAYNVILGRPTLHIVKAIYCRLLAPASV</sequence>
<dbReference type="AlphaFoldDB" id="A0A9Q1GSG2"/>
<keyword evidence="3" id="KW-1185">Reference proteome</keyword>
<reference evidence="2" key="1">
    <citation type="submission" date="2022-04" db="EMBL/GenBank/DDBJ databases">
        <title>Carnegiea gigantea Genome sequencing and assembly v2.</title>
        <authorList>
            <person name="Copetti D."/>
            <person name="Sanderson M.J."/>
            <person name="Burquez A."/>
            <person name="Wojciechowski M.F."/>
        </authorList>
    </citation>
    <scope>NUCLEOTIDE SEQUENCE</scope>
    <source>
        <strain evidence="2">SGP5-SGP5p</strain>
        <tissue evidence="2">Aerial part</tissue>
    </source>
</reference>
<gene>
    <name evidence="2" type="ORF">Cgig2_011529</name>
</gene>
<dbReference type="CDD" id="cd00303">
    <property type="entry name" value="retropepsin_like"/>
    <property type="match status" value="1"/>
</dbReference>
<dbReference type="EMBL" id="JAKOGI010001640">
    <property type="protein sequence ID" value="KAJ8424602.1"/>
    <property type="molecule type" value="Genomic_DNA"/>
</dbReference>
<dbReference type="Gene3D" id="2.40.70.10">
    <property type="entry name" value="Acid Proteases"/>
    <property type="match status" value="1"/>
</dbReference>
<organism evidence="2 3">
    <name type="scientific">Carnegiea gigantea</name>
    <dbReference type="NCBI Taxonomy" id="171969"/>
    <lineage>
        <taxon>Eukaryota</taxon>
        <taxon>Viridiplantae</taxon>
        <taxon>Streptophyta</taxon>
        <taxon>Embryophyta</taxon>
        <taxon>Tracheophyta</taxon>
        <taxon>Spermatophyta</taxon>
        <taxon>Magnoliopsida</taxon>
        <taxon>eudicotyledons</taxon>
        <taxon>Gunneridae</taxon>
        <taxon>Pentapetalae</taxon>
        <taxon>Caryophyllales</taxon>
        <taxon>Cactineae</taxon>
        <taxon>Cactaceae</taxon>
        <taxon>Cactoideae</taxon>
        <taxon>Echinocereeae</taxon>
        <taxon>Carnegiea</taxon>
    </lineage>
</organism>
<dbReference type="OrthoDB" id="1400091at2759"/>
<feature type="compositionally biased region" description="Basic residues" evidence="1">
    <location>
        <begin position="89"/>
        <end position="101"/>
    </location>
</feature>
<dbReference type="PANTHER" id="PTHR33240">
    <property type="entry name" value="OS08G0508500 PROTEIN"/>
    <property type="match status" value="1"/>
</dbReference>
<evidence type="ECO:0008006" key="4">
    <source>
        <dbReference type="Google" id="ProtNLM"/>
    </source>
</evidence>
<name>A0A9Q1GSG2_9CARY</name>
<accession>A0A9Q1GSG2</accession>
<protein>
    <recommendedName>
        <fullName evidence="4">Peptidase A2 domain-containing protein</fullName>
    </recommendedName>
</protein>
<comment type="caution">
    <text evidence="2">The sequence shown here is derived from an EMBL/GenBank/DDBJ whole genome shotgun (WGS) entry which is preliminary data.</text>
</comment>